<dbReference type="InterPro" id="IPR011006">
    <property type="entry name" value="CheY-like_superfamily"/>
</dbReference>
<gene>
    <name evidence="5" type="ORF">NWF35_06305</name>
</gene>
<dbReference type="Gene3D" id="3.40.50.2300">
    <property type="match status" value="1"/>
</dbReference>
<proteinExistence type="predicted"/>
<dbReference type="SUPFAM" id="SSF52172">
    <property type="entry name" value="CheY-like"/>
    <property type="match status" value="1"/>
</dbReference>
<dbReference type="Gene3D" id="3.40.50.300">
    <property type="entry name" value="P-loop containing nucleotide triphosphate hydrolases"/>
    <property type="match status" value="1"/>
</dbReference>
<accession>A0ABT8IN15</accession>
<reference evidence="5" key="1">
    <citation type="submission" date="2022-08" db="EMBL/GenBank/DDBJ databases">
        <title>Polycladomyces zharkentsis sp. nov., a novel thermophilic CMC and starch-degrading bacterium isolated from a geothermal spring in Kazakhstan.</title>
        <authorList>
            <person name="Mashzhan A."/>
            <person name="Kistaubaeva A."/>
            <person name="Javier-Lopez R."/>
            <person name="Birkeland N.-K."/>
        </authorList>
    </citation>
    <scope>NUCLEOTIDE SEQUENCE</scope>
    <source>
        <strain evidence="5">KSR 13</strain>
    </source>
</reference>
<dbReference type="InterPro" id="IPR027417">
    <property type="entry name" value="P-loop_NTPase"/>
</dbReference>
<comment type="caution">
    <text evidence="3">Lacks conserved residue(s) required for the propagation of feature annotation.</text>
</comment>
<dbReference type="EMBL" id="JANRHH010000029">
    <property type="protein sequence ID" value="MDN4593519.1"/>
    <property type="molecule type" value="Genomic_DNA"/>
</dbReference>
<keyword evidence="6" id="KW-1185">Reference proteome</keyword>
<dbReference type="InterPro" id="IPR001789">
    <property type="entry name" value="Sig_transdc_resp-reg_receiver"/>
</dbReference>
<keyword evidence="1" id="KW-0547">Nucleotide-binding</keyword>
<name>A0ABT8IN15_9BACL</name>
<evidence type="ECO:0000256" key="2">
    <source>
        <dbReference type="ARBA" id="ARBA00022840"/>
    </source>
</evidence>
<evidence type="ECO:0000313" key="5">
    <source>
        <dbReference type="EMBL" id="MDN4593519.1"/>
    </source>
</evidence>
<protein>
    <submittedName>
        <fullName evidence="5">AAA family ATPase</fullName>
    </submittedName>
</protein>
<dbReference type="InterPro" id="IPR025669">
    <property type="entry name" value="AAA_dom"/>
</dbReference>
<evidence type="ECO:0000259" key="4">
    <source>
        <dbReference type="PROSITE" id="PS50110"/>
    </source>
</evidence>
<feature type="domain" description="Response regulatory" evidence="4">
    <location>
        <begin position="6"/>
        <end position="118"/>
    </location>
</feature>
<organism evidence="5 6">
    <name type="scientific">Polycladomyces subterraneus</name>
    <dbReference type="NCBI Taxonomy" id="1016997"/>
    <lineage>
        <taxon>Bacteria</taxon>
        <taxon>Bacillati</taxon>
        <taxon>Bacillota</taxon>
        <taxon>Bacilli</taxon>
        <taxon>Bacillales</taxon>
        <taxon>Thermoactinomycetaceae</taxon>
        <taxon>Polycladomyces</taxon>
    </lineage>
</organism>
<dbReference type="Pfam" id="PF13614">
    <property type="entry name" value="AAA_31"/>
    <property type="match status" value="1"/>
</dbReference>
<dbReference type="RefSeq" id="WP_301238232.1">
    <property type="nucleotide sequence ID" value="NZ_JANRHH010000029.1"/>
</dbReference>
<evidence type="ECO:0000256" key="3">
    <source>
        <dbReference type="PROSITE-ProRule" id="PRU00169"/>
    </source>
</evidence>
<evidence type="ECO:0000313" key="6">
    <source>
        <dbReference type="Proteomes" id="UP001174196"/>
    </source>
</evidence>
<keyword evidence="2" id="KW-0067">ATP-binding</keyword>
<dbReference type="Proteomes" id="UP001174196">
    <property type="component" value="Unassembled WGS sequence"/>
</dbReference>
<dbReference type="PANTHER" id="PTHR43384">
    <property type="entry name" value="SEPTUM SITE-DETERMINING PROTEIN MIND HOMOLOG, CHLOROPLASTIC-RELATED"/>
    <property type="match status" value="1"/>
</dbReference>
<evidence type="ECO:0000256" key="1">
    <source>
        <dbReference type="ARBA" id="ARBA00022741"/>
    </source>
</evidence>
<dbReference type="SUPFAM" id="SSF52540">
    <property type="entry name" value="P-loop containing nucleoside triphosphate hydrolases"/>
    <property type="match status" value="1"/>
</dbReference>
<comment type="caution">
    <text evidence="5">The sequence shown here is derived from an EMBL/GenBank/DDBJ whole genome shotgun (WGS) entry which is preliminary data.</text>
</comment>
<dbReference type="InterPro" id="IPR050625">
    <property type="entry name" value="ParA/MinD_ATPase"/>
</dbReference>
<sequence length="390" mass="44085">MSAEIKLLVVTEEPAQAEDIQSRVGNQFPQFLHIHPNEVRREIARLQPDIVLLHEMKDGSGIQLIPYISREVSDVFIIYLTERRDPVRTRDVGRAGAFDVLFLPDEITALEDVLSRAVKAHQAKEYRSEASASFTWGRGQIISFYSGKGGCGRSLISSTLAQTLQLDSTSGVLLVDLNLQYGGLESYLNIESDRSIYDLTPVLEELNDNHIRNVTVVEPYSQVEVLASPADAEIADQVTEDHVERLLRAARLYYDYILVDLPTEMSTLTFTALEESDKLFYVMNPDSVSMRIFGRVLDLFGKIGVDTSDRLEVILNRVSRDYELDIKTVQQHFPYPVIGEIHEDTKKLQQMINRGTPLRTSRRERGLSVFARDIQKIAKKLLSQQAGKTA</sequence>
<dbReference type="PROSITE" id="PS50110">
    <property type="entry name" value="RESPONSE_REGULATORY"/>
    <property type="match status" value="1"/>
</dbReference>
<dbReference type="PANTHER" id="PTHR43384:SF6">
    <property type="entry name" value="SEPTUM SITE-DETERMINING PROTEIN MIND HOMOLOG, CHLOROPLASTIC"/>
    <property type="match status" value="1"/>
</dbReference>